<evidence type="ECO:0000313" key="1">
    <source>
        <dbReference type="EMBL" id="DAF57885.1"/>
    </source>
</evidence>
<protein>
    <submittedName>
        <fullName evidence="1">Uncharacterized protein</fullName>
    </submittedName>
</protein>
<reference evidence="1" key="1">
    <citation type="journal article" date="2021" name="Proc. Natl. Acad. Sci. U.S.A.">
        <title>A Catalog of Tens of Thousands of Viruses from Human Metagenomes Reveals Hidden Associations with Chronic Diseases.</title>
        <authorList>
            <person name="Tisza M.J."/>
            <person name="Buck C.B."/>
        </authorList>
    </citation>
    <scope>NUCLEOTIDE SEQUENCE</scope>
    <source>
        <strain evidence="1">CtaA31</strain>
    </source>
</reference>
<dbReference type="EMBL" id="BK032742">
    <property type="protein sequence ID" value="DAF57885.1"/>
    <property type="molecule type" value="Genomic_DNA"/>
</dbReference>
<proteinExistence type="predicted"/>
<organism evidence="1">
    <name type="scientific">Siphoviridae sp. ctaA31</name>
    <dbReference type="NCBI Taxonomy" id="2827894"/>
    <lineage>
        <taxon>Viruses</taxon>
        <taxon>Duplodnaviria</taxon>
        <taxon>Heunggongvirae</taxon>
        <taxon>Uroviricota</taxon>
        <taxon>Caudoviricetes</taxon>
    </lineage>
</organism>
<accession>A0A8S5T3H2</accession>
<name>A0A8S5T3H2_9CAUD</name>
<sequence length="110" mass="13376">MYERVVMTCFRYLDFKSLEQVNNITPYEYRLLMKSKELQIVDKQYEIHLQAYLNMTARARRRAGKKLKPVYTKFDKFFDYQKQLDRVMGIKKKSKFDGLAQFIKEQKKEG</sequence>